<protein>
    <recommendedName>
        <fullName evidence="4">RED-like N-terminal domain-containing protein</fullName>
    </recommendedName>
</protein>
<comment type="caution">
    <text evidence="5">The sequence shown here is derived from an EMBL/GenBank/DDBJ whole genome shotgun (WGS) entry which is preliminary data.</text>
</comment>
<reference evidence="6" key="1">
    <citation type="journal article" date="2020" name="Stud. Mycol.">
        <title>101 Dothideomycetes genomes: A test case for predicting lifestyles and emergence of pathogens.</title>
        <authorList>
            <person name="Haridas S."/>
            <person name="Albert R."/>
            <person name="Binder M."/>
            <person name="Bloem J."/>
            <person name="LaButti K."/>
            <person name="Salamov A."/>
            <person name="Andreopoulos B."/>
            <person name="Baker S."/>
            <person name="Barry K."/>
            <person name="Bills G."/>
            <person name="Bluhm B."/>
            <person name="Cannon C."/>
            <person name="Castanera R."/>
            <person name="Culley D."/>
            <person name="Daum C."/>
            <person name="Ezra D."/>
            <person name="Gonzalez J."/>
            <person name="Henrissat B."/>
            <person name="Kuo A."/>
            <person name="Liang C."/>
            <person name="Lipzen A."/>
            <person name="Lutzoni F."/>
            <person name="Magnuson J."/>
            <person name="Mondo S."/>
            <person name="Nolan M."/>
            <person name="Ohm R."/>
            <person name="Pangilinan J."/>
            <person name="Park H.-J."/>
            <person name="Ramirez L."/>
            <person name="Alfaro M."/>
            <person name="Sun H."/>
            <person name="Tritt A."/>
            <person name="Yoshinaga Y."/>
            <person name="Zwiers L.-H."/>
            <person name="Turgeon B."/>
            <person name="Goodwin S."/>
            <person name="Spatafora J."/>
            <person name="Crous P."/>
            <person name="Grigoriev I."/>
        </authorList>
    </citation>
    <scope>NUCLEOTIDE SEQUENCE [LARGE SCALE GENOMIC DNA]</scope>
    <source>
        <strain evidence="6">CBS 304.66</strain>
    </source>
</reference>
<dbReference type="Pfam" id="PF07808">
    <property type="entry name" value="RED_N"/>
    <property type="match status" value="1"/>
</dbReference>
<feature type="region of interest" description="Disordered" evidence="3">
    <location>
        <begin position="367"/>
        <end position="389"/>
    </location>
</feature>
<evidence type="ECO:0000313" key="5">
    <source>
        <dbReference type="EMBL" id="KAF2258807.1"/>
    </source>
</evidence>
<evidence type="ECO:0000256" key="3">
    <source>
        <dbReference type="SAM" id="MobiDB-lite"/>
    </source>
</evidence>
<dbReference type="Proteomes" id="UP000800093">
    <property type="component" value="Unassembled WGS sequence"/>
</dbReference>
<feature type="compositionally biased region" description="Polar residues" evidence="3">
    <location>
        <begin position="30"/>
        <end position="46"/>
    </location>
</feature>
<feature type="compositionally biased region" description="Basic residues" evidence="3">
    <location>
        <begin position="502"/>
        <end position="514"/>
    </location>
</feature>
<accession>A0A9P4MY22</accession>
<feature type="domain" description="RED-like N-terminal" evidence="4">
    <location>
        <begin position="87"/>
        <end position="159"/>
    </location>
</feature>
<evidence type="ECO:0000256" key="1">
    <source>
        <dbReference type="ARBA" id="ARBA00004123"/>
    </source>
</evidence>
<dbReference type="GO" id="GO:0005634">
    <property type="term" value="C:nucleus"/>
    <property type="evidence" value="ECO:0007669"/>
    <property type="project" value="UniProtKB-SubCell"/>
</dbReference>
<dbReference type="AlphaFoldDB" id="A0A9P4MY22"/>
<feature type="region of interest" description="Disordered" evidence="3">
    <location>
        <begin position="1"/>
        <end position="51"/>
    </location>
</feature>
<gene>
    <name evidence="5" type="ORF">CC78DRAFT_537518</name>
</gene>
<feature type="region of interest" description="Disordered" evidence="3">
    <location>
        <begin position="468"/>
        <end position="536"/>
    </location>
</feature>
<comment type="subcellular location">
    <subcellularLocation>
        <location evidence="1">Nucleus</location>
    </subcellularLocation>
</comment>
<keyword evidence="2" id="KW-0539">Nucleus</keyword>
<evidence type="ECO:0000259" key="4">
    <source>
        <dbReference type="Pfam" id="PF07808"/>
    </source>
</evidence>
<sequence>MNNQQFRRLVLDTPTRRDALPLPPCPEATASPSAPTLGSRTHTSIPMTPRQVGRNSVNVDFARQLAERNAKVVPAKRFRSSAPKGIKLAAGYTDRTQSRVDDEEDERAQRIKALAELMKLGQIDREEFEKQVEGITGGDIDATHLVRGLDRKLLERVRKGEDIYVLPPNEKKSAKLTPNADDEFDHLAQQEIAPIARENAEKRGEIAPLPPVVGVKRTRDAILAELKAQRKAAAEAATAKRQVQYPSLGLGFRKVSAQEATSRIEMDEKGREVLIITDANGKEKRKVKKQRFKDQPALEIDYGLNNPRTLNGHIALPPEKKDEDNEDEDEDIFEGVGSNYNPLQSIVAHDDSLSEDDPEPKLAIKVQAEPGDGEKIESKTPSTIVNKPAEVPRRNYFKDTPSTAATTASSADATVFATLHKVRALDPNSSLLQDDEEERLKKRAAMLAARDRDLEDLDMGFGASRFDDAEEMERESEKVRLFEWKGLDTGDEDENVHEARGGKKRKRGPKKRKGDKNNTSDILKVMKRQKGSETPS</sequence>
<name>A0A9P4MY22_9PLEO</name>
<evidence type="ECO:0000256" key="2">
    <source>
        <dbReference type="ARBA" id="ARBA00023242"/>
    </source>
</evidence>
<keyword evidence="6" id="KW-1185">Reference proteome</keyword>
<dbReference type="EMBL" id="ML986739">
    <property type="protein sequence ID" value="KAF2258807.1"/>
    <property type="molecule type" value="Genomic_DNA"/>
</dbReference>
<dbReference type="PANTHER" id="PTHR12765">
    <property type="entry name" value="RED PROTEIN IK FACTOR CYTOKINE IK"/>
    <property type="match status" value="1"/>
</dbReference>
<organism evidence="5 6">
    <name type="scientific">Lojkania enalia</name>
    <dbReference type="NCBI Taxonomy" id="147567"/>
    <lineage>
        <taxon>Eukaryota</taxon>
        <taxon>Fungi</taxon>
        <taxon>Dikarya</taxon>
        <taxon>Ascomycota</taxon>
        <taxon>Pezizomycotina</taxon>
        <taxon>Dothideomycetes</taxon>
        <taxon>Pleosporomycetidae</taxon>
        <taxon>Pleosporales</taxon>
        <taxon>Pleosporales incertae sedis</taxon>
        <taxon>Lojkania</taxon>
    </lineage>
</organism>
<dbReference type="OrthoDB" id="3366823at2759"/>
<evidence type="ECO:0000313" key="6">
    <source>
        <dbReference type="Proteomes" id="UP000800093"/>
    </source>
</evidence>
<dbReference type="InterPro" id="IPR039896">
    <property type="entry name" value="Red-like"/>
</dbReference>
<feature type="compositionally biased region" description="Basic and acidic residues" evidence="3">
    <location>
        <begin position="475"/>
        <end position="488"/>
    </location>
</feature>
<dbReference type="InterPro" id="IPR012916">
    <property type="entry name" value="RED_N"/>
</dbReference>
<proteinExistence type="predicted"/>